<dbReference type="OrthoDB" id="8609034at2"/>
<dbReference type="Pfam" id="PF02746">
    <property type="entry name" value="MR_MLE_N"/>
    <property type="match status" value="1"/>
</dbReference>
<dbReference type="InterPro" id="IPR013342">
    <property type="entry name" value="Mandelate_racemase_C"/>
</dbReference>
<evidence type="ECO:0000313" key="3">
    <source>
        <dbReference type="EMBL" id="OZI29973.1"/>
    </source>
</evidence>
<dbReference type="PROSITE" id="PS00908">
    <property type="entry name" value="MR_MLE_1"/>
    <property type="match status" value="1"/>
</dbReference>
<dbReference type="GO" id="GO:0016829">
    <property type="term" value="F:lyase activity"/>
    <property type="evidence" value="ECO:0007669"/>
    <property type="project" value="UniProtKB-KW"/>
</dbReference>
<dbReference type="Pfam" id="PF13378">
    <property type="entry name" value="MR_MLE_C"/>
    <property type="match status" value="1"/>
</dbReference>
<feature type="domain" description="Mandelate racemase/muconate lactonizing enzyme C-terminal" evidence="2">
    <location>
        <begin position="151"/>
        <end position="242"/>
    </location>
</feature>
<dbReference type="EMBL" id="NEVM01000005">
    <property type="protein sequence ID" value="OZI29973.1"/>
    <property type="molecule type" value="Genomic_DNA"/>
</dbReference>
<sequence length="372" mass="39987">MSHAIERIELARVSVPFEINGPRNGLRPGLAPWTRMESLIVRVHCRDGASGWGEAFGHFANAGTAAILETLVAPWFIGKDASAIGASMEQAERAFYGFGRNGPVRYALSAIDIALWDIAGQRAGLPLYRLLGGNRPGIRRYASFARYGGDPEVVAANTAAAVEAGFAMVKLHEATLPAFLAARAAAGERARVALDVNCPWTIEEARAMARRIAPEDFEWLEEPVWPPEDYDGMARVRQEGVPVAAGENVTTLHDFKRLFESRAVDVVQPSVVKAGGITAMRKVYALAESYGVRVAPHCYFWGPGYLATAHLIAADARPMLLETPYIALEAPEVNPAFDSRSGAMTLSDAPGLGYAPDAAALARQTVWSAAVA</sequence>
<dbReference type="CDD" id="cd03316">
    <property type="entry name" value="MR_like"/>
    <property type="match status" value="1"/>
</dbReference>
<dbReference type="SUPFAM" id="SSF54826">
    <property type="entry name" value="Enolase N-terminal domain-like"/>
    <property type="match status" value="1"/>
</dbReference>
<dbReference type="PANTHER" id="PTHR48080">
    <property type="entry name" value="D-GALACTONATE DEHYDRATASE-RELATED"/>
    <property type="match status" value="1"/>
</dbReference>
<comment type="caution">
    <text evidence="3">The sequence shown here is derived from an EMBL/GenBank/DDBJ whole genome shotgun (WGS) entry which is preliminary data.</text>
</comment>
<dbReference type="SMART" id="SM00922">
    <property type="entry name" value="MR_MLE"/>
    <property type="match status" value="1"/>
</dbReference>
<dbReference type="PANTHER" id="PTHR48080:SF2">
    <property type="entry name" value="D-GALACTONATE DEHYDRATASE"/>
    <property type="match status" value="1"/>
</dbReference>
<reference evidence="4" key="1">
    <citation type="submission" date="2017-05" db="EMBL/GenBank/DDBJ databases">
        <title>Complete and WGS of Bordetella genogroups.</title>
        <authorList>
            <person name="Spilker T."/>
            <person name="Lipuma J."/>
        </authorList>
    </citation>
    <scope>NUCLEOTIDE SEQUENCE [LARGE SCALE GENOMIC DNA]</scope>
    <source>
        <strain evidence="4">AU16122</strain>
    </source>
</reference>
<organism evidence="3 4">
    <name type="scientific">Bordetella genomosp. 10</name>
    <dbReference type="NCBI Taxonomy" id="1416804"/>
    <lineage>
        <taxon>Bacteria</taxon>
        <taxon>Pseudomonadati</taxon>
        <taxon>Pseudomonadota</taxon>
        <taxon>Betaproteobacteria</taxon>
        <taxon>Burkholderiales</taxon>
        <taxon>Alcaligenaceae</taxon>
        <taxon>Bordetella</taxon>
    </lineage>
</organism>
<dbReference type="PROSITE" id="PS00909">
    <property type="entry name" value="MR_MLE_2"/>
    <property type="match status" value="1"/>
</dbReference>
<evidence type="ECO:0000313" key="4">
    <source>
        <dbReference type="Proteomes" id="UP000216020"/>
    </source>
</evidence>
<dbReference type="InterPro" id="IPR018110">
    <property type="entry name" value="Mandel_Rmase/mucon_lact_enz_CS"/>
</dbReference>
<evidence type="ECO:0000256" key="1">
    <source>
        <dbReference type="ARBA" id="ARBA00023239"/>
    </source>
</evidence>
<name>A0A261S0C6_9BORD</name>
<dbReference type="InterPro" id="IPR036849">
    <property type="entry name" value="Enolase-like_C_sf"/>
</dbReference>
<dbReference type="RefSeq" id="WP_094854412.1">
    <property type="nucleotide sequence ID" value="NZ_NEVM01000005.1"/>
</dbReference>
<keyword evidence="4" id="KW-1185">Reference proteome</keyword>
<dbReference type="InterPro" id="IPR034593">
    <property type="entry name" value="DgoD-like"/>
</dbReference>
<dbReference type="AlphaFoldDB" id="A0A261S0C6"/>
<evidence type="ECO:0000259" key="2">
    <source>
        <dbReference type="SMART" id="SM00922"/>
    </source>
</evidence>
<dbReference type="Gene3D" id="3.30.390.10">
    <property type="entry name" value="Enolase-like, N-terminal domain"/>
    <property type="match status" value="1"/>
</dbReference>
<dbReference type="InterPro" id="IPR029065">
    <property type="entry name" value="Enolase_C-like"/>
</dbReference>
<dbReference type="InterPro" id="IPR029017">
    <property type="entry name" value="Enolase-like_N"/>
</dbReference>
<keyword evidence="1" id="KW-0456">Lyase</keyword>
<proteinExistence type="predicted"/>
<dbReference type="Gene3D" id="3.20.20.120">
    <property type="entry name" value="Enolase-like C-terminal domain"/>
    <property type="match status" value="1"/>
</dbReference>
<dbReference type="SFLD" id="SFLDS00001">
    <property type="entry name" value="Enolase"/>
    <property type="match status" value="1"/>
</dbReference>
<dbReference type="Proteomes" id="UP000216020">
    <property type="component" value="Unassembled WGS sequence"/>
</dbReference>
<dbReference type="GO" id="GO:0009063">
    <property type="term" value="P:amino acid catabolic process"/>
    <property type="evidence" value="ECO:0007669"/>
    <property type="project" value="InterPro"/>
</dbReference>
<protein>
    <recommendedName>
        <fullName evidence="2">Mandelate racemase/muconate lactonizing enzyme C-terminal domain-containing protein</fullName>
    </recommendedName>
</protein>
<dbReference type="InterPro" id="IPR013341">
    <property type="entry name" value="Mandelate_racemase_N_dom"/>
</dbReference>
<dbReference type="SUPFAM" id="SSF51604">
    <property type="entry name" value="Enolase C-terminal domain-like"/>
    <property type="match status" value="1"/>
</dbReference>
<gene>
    <name evidence="3" type="ORF">CAL29_17990</name>
</gene>
<accession>A0A261S0C6</accession>